<accession>A0A7J7HY47</accession>
<feature type="coiled-coil region" evidence="1">
    <location>
        <begin position="35"/>
        <end position="62"/>
    </location>
</feature>
<comment type="caution">
    <text evidence="3">The sequence shown here is derived from an EMBL/GenBank/DDBJ whole genome shotgun (WGS) entry which is preliminary data.</text>
</comment>
<name>A0A7J7HY47_CAMSI</name>
<keyword evidence="1" id="KW-0175">Coiled coil</keyword>
<protein>
    <submittedName>
        <fullName evidence="3">Uncharacterized protein</fullName>
    </submittedName>
</protein>
<evidence type="ECO:0000313" key="3">
    <source>
        <dbReference type="EMBL" id="KAF5957763.1"/>
    </source>
</evidence>
<evidence type="ECO:0000256" key="1">
    <source>
        <dbReference type="SAM" id="Coils"/>
    </source>
</evidence>
<organism evidence="3 4">
    <name type="scientific">Camellia sinensis</name>
    <name type="common">Tea plant</name>
    <name type="synonym">Thea sinensis</name>
    <dbReference type="NCBI Taxonomy" id="4442"/>
    <lineage>
        <taxon>Eukaryota</taxon>
        <taxon>Viridiplantae</taxon>
        <taxon>Streptophyta</taxon>
        <taxon>Embryophyta</taxon>
        <taxon>Tracheophyta</taxon>
        <taxon>Spermatophyta</taxon>
        <taxon>Magnoliopsida</taxon>
        <taxon>eudicotyledons</taxon>
        <taxon>Gunneridae</taxon>
        <taxon>Pentapetalae</taxon>
        <taxon>asterids</taxon>
        <taxon>Ericales</taxon>
        <taxon>Theaceae</taxon>
        <taxon>Camellia</taxon>
    </lineage>
</organism>
<dbReference type="AlphaFoldDB" id="A0A7J7HY47"/>
<evidence type="ECO:0000256" key="2">
    <source>
        <dbReference type="SAM" id="Phobius"/>
    </source>
</evidence>
<sequence length="99" mass="11506">MVSSVRWGYVRIIAGTLVGGILGFYVMHRAELSYKEKWNERLKKYEEELNKKKEKANELEDIVDGGKPRLQLELWCCLLDEVPNPVAPDWLLPLVVLKH</sequence>
<reference evidence="3 4" key="2">
    <citation type="submission" date="2020-07" db="EMBL/GenBank/DDBJ databases">
        <title>Genome assembly of wild tea tree DASZ reveals pedigree and selection history of tea varieties.</title>
        <authorList>
            <person name="Zhang W."/>
        </authorList>
    </citation>
    <scope>NUCLEOTIDE SEQUENCE [LARGE SCALE GENOMIC DNA]</scope>
    <source>
        <strain evidence="4">cv. G240</strain>
        <tissue evidence="3">Leaf</tissue>
    </source>
</reference>
<keyword evidence="4" id="KW-1185">Reference proteome</keyword>
<dbReference type="Proteomes" id="UP000593564">
    <property type="component" value="Unassembled WGS sequence"/>
</dbReference>
<gene>
    <name evidence="3" type="ORF">HYC85_004988</name>
</gene>
<reference evidence="4" key="1">
    <citation type="journal article" date="2020" name="Nat. Commun.">
        <title>Genome assembly of wild tea tree DASZ reveals pedigree and selection history of tea varieties.</title>
        <authorList>
            <person name="Zhang W."/>
            <person name="Zhang Y."/>
            <person name="Qiu H."/>
            <person name="Guo Y."/>
            <person name="Wan H."/>
            <person name="Zhang X."/>
            <person name="Scossa F."/>
            <person name="Alseekh S."/>
            <person name="Zhang Q."/>
            <person name="Wang P."/>
            <person name="Xu L."/>
            <person name="Schmidt M.H."/>
            <person name="Jia X."/>
            <person name="Li D."/>
            <person name="Zhu A."/>
            <person name="Guo F."/>
            <person name="Chen W."/>
            <person name="Ni D."/>
            <person name="Usadel B."/>
            <person name="Fernie A.R."/>
            <person name="Wen W."/>
        </authorList>
    </citation>
    <scope>NUCLEOTIDE SEQUENCE [LARGE SCALE GENOMIC DNA]</scope>
    <source>
        <strain evidence="4">cv. G240</strain>
    </source>
</reference>
<proteinExistence type="predicted"/>
<dbReference type="EMBL" id="JACBKZ010000002">
    <property type="protein sequence ID" value="KAF5957763.1"/>
    <property type="molecule type" value="Genomic_DNA"/>
</dbReference>
<keyword evidence="2" id="KW-0472">Membrane</keyword>
<keyword evidence="2" id="KW-1133">Transmembrane helix</keyword>
<evidence type="ECO:0000313" key="4">
    <source>
        <dbReference type="Proteomes" id="UP000593564"/>
    </source>
</evidence>
<feature type="transmembrane region" description="Helical" evidence="2">
    <location>
        <begin position="6"/>
        <end position="27"/>
    </location>
</feature>
<keyword evidence="2" id="KW-0812">Transmembrane</keyword>